<dbReference type="GO" id="GO:0016853">
    <property type="term" value="F:isomerase activity"/>
    <property type="evidence" value="ECO:0007669"/>
    <property type="project" value="UniProtKB-KW"/>
</dbReference>
<name>A0A178A6C2_9BACI</name>
<evidence type="ECO:0000259" key="1">
    <source>
        <dbReference type="Pfam" id="PF01261"/>
    </source>
</evidence>
<dbReference type="PANTHER" id="PTHR12110">
    <property type="entry name" value="HYDROXYPYRUVATE ISOMERASE"/>
    <property type="match status" value="1"/>
</dbReference>
<dbReference type="EMBL" id="LDJR01000008">
    <property type="protein sequence ID" value="OAK75766.1"/>
    <property type="molecule type" value="Genomic_DNA"/>
</dbReference>
<protein>
    <submittedName>
        <fullName evidence="2">Xylose isomerase</fullName>
    </submittedName>
</protein>
<dbReference type="Gene3D" id="3.20.20.150">
    <property type="entry name" value="Divalent-metal-dependent TIM barrel enzymes"/>
    <property type="match status" value="1"/>
</dbReference>
<dbReference type="SUPFAM" id="SSF51658">
    <property type="entry name" value="Xylose isomerase-like"/>
    <property type="match status" value="1"/>
</dbReference>
<dbReference type="InterPro" id="IPR013022">
    <property type="entry name" value="Xyl_isomerase-like_TIM-brl"/>
</dbReference>
<sequence length="275" mass="31204">MSYLSISTWSLHRLLGPLRWTAWDDEQKKHITNIEEQDAVIDLLDLPAILKEKGFQAFELCHFHFPLTDALYLQRLKKACEDAGIRLYTLLLDYGDLSSSDGLRVEADIQLIKEWIDIAAEVGAERVRVVAGDASPDDKEALIRASQHFNELATYAHKQGVKIITENFRSLLSTSENCLHIVNQSNDQIKLITDFGNMNGAVKYNELAAIIPYSDSIHAKPQYDPDGIPDKEEFRRCLDLLKQANYNGPIVIIYDGPGDMWEGIERVKKIVEAYL</sequence>
<dbReference type="Proteomes" id="UP000077881">
    <property type="component" value="Unassembled WGS sequence"/>
</dbReference>
<evidence type="ECO:0000313" key="2">
    <source>
        <dbReference type="EMBL" id="OAK75766.1"/>
    </source>
</evidence>
<organism evidence="2 3">
    <name type="scientific">Lederbergia galactosidilytica</name>
    <dbReference type="NCBI Taxonomy" id="217031"/>
    <lineage>
        <taxon>Bacteria</taxon>
        <taxon>Bacillati</taxon>
        <taxon>Bacillota</taxon>
        <taxon>Bacilli</taxon>
        <taxon>Bacillales</taxon>
        <taxon>Bacillaceae</taxon>
        <taxon>Lederbergia</taxon>
    </lineage>
</organism>
<dbReference type="Pfam" id="PF01261">
    <property type="entry name" value="AP_endonuc_2"/>
    <property type="match status" value="1"/>
</dbReference>
<dbReference type="InterPro" id="IPR050312">
    <property type="entry name" value="IolE/XylAMocC-like"/>
</dbReference>
<dbReference type="PATRIC" id="fig|217031.6.peg.219"/>
<dbReference type="RefSeq" id="WP_057985623.1">
    <property type="nucleotide sequence ID" value="NZ_LDJR01000008.1"/>
</dbReference>
<dbReference type="AlphaFoldDB" id="A0A178A6C2"/>
<keyword evidence="3" id="KW-1185">Reference proteome</keyword>
<dbReference type="STRING" id="217031.ABB05_01030"/>
<gene>
    <name evidence="2" type="ORF">ABB05_01030</name>
</gene>
<dbReference type="OrthoDB" id="9794305at2"/>
<dbReference type="InterPro" id="IPR036237">
    <property type="entry name" value="Xyl_isomerase-like_sf"/>
</dbReference>
<comment type="caution">
    <text evidence="2">The sequence shown here is derived from an EMBL/GenBank/DDBJ whole genome shotgun (WGS) entry which is preliminary data.</text>
</comment>
<accession>A0A178A6C2</accession>
<feature type="domain" description="Xylose isomerase-like TIM barrel" evidence="1">
    <location>
        <begin position="49"/>
        <end position="263"/>
    </location>
</feature>
<proteinExistence type="predicted"/>
<reference evidence="2 3" key="1">
    <citation type="submission" date="2015-05" db="EMBL/GenBank/DDBJ databases">
        <title>Comparison of genome.</title>
        <authorList>
            <person name="Zheng Z."/>
            <person name="Sun M."/>
        </authorList>
    </citation>
    <scope>NUCLEOTIDE SEQUENCE [LARGE SCALE GENOMIC DNA]</scope>
    <source>
        <strain evidence="2 3">G25-74</strain>
    </source>
</reference>
<evidence type="ECO:0000313" key="3">
    <source>
        <dbReference type="Proteomes" id="UP000077881"/>
    </source>
</evidence>
<keyword evidence="2" id="KW-0413">Isomerase</keyword>
<dbReference type="PANTHER" id="PTHR12110:SF53">
    <property type="entry name" value="BLR5974 PROTEIN"/>
    <property type="match status" value="1"/>
</dbReference>